<accession>A0A2V4T7H6</accession>
<dbReference type="AlphaFoldDB" id="A0A2V4T7H6"/>
<reference evidence="6 7" key="1">
    <citation type="submission" date="2018-06" db="EMBL/GenBank/DDBJ databases">
        <title>Genomic Encyclopedia of Type Strains, Phase IV (KMG-V): Genome sequencing to study the core and pangenomes of soil and plant-associated prokaryotes.</title>
        <authorList>
            <person name="Whitman W."/>
        </authorList>
    </citation>
    <scope>NUCLEOTIDE SEQUENCE [LARGE SCALE GENOMIC DNA]</scope>
    <source>
        <strain evidence="6 7">SRCL-318</strain>
    </source>
</reference>
<dbReference type="FunFam" id="3.40.605.10:FF:000007">
    <property type="entry name" value="NAD/NADP-dependent betaine aldehyde dehydrogenase"/>
    <property type="match status" value="1"/>
</dbReference>
<dbReference type="InterPro" id="IPR016160">
    <property type="entry name" value="Ald_DH_CS_CYS"/>
</dbReference>
<evidence type="ECO:0000259" key="5">
    <source>
        <dbReference type="Pfam" id="PF00171"/>
    </source>
</evidence>
<organism evidence="6 7">
    <name type="scientific">Paraburkholderia silvatlantica</name>
    <dbReference type="NCBI Taxonomy" id="321895"/>
    <lineage>
        <taxon>Bacteria</taxon>
        <taxon>Pseudomonadati</taxon>
        <taxon>Pseudomonadota</taxon>
        <taxon>Betaproteobacteria</taxon>
        <taxon>Burkholderiales</taxon>
        <taxon>Burkholderiaceae</taxon>
        <taxon>Paraburkholderia</taxon>
    </lineage>
</organism>
<sequence>MSMQVENFVGGHFRPAVSGETFVKLEPATGAELATVAASGQADVNAAVTAAKAAFQGVWRDMTANQRGMKLHHLADLIERDTEQIITLLAREQGRPTIEMRMMDIPMAVDTLRYFAGWADKLEGRSIPTAGSMGRATLNYTELEPMGVVAHIIPWNAPLMICIWKLAPALAAGCTVVIKPSEDAPIALTHLMRLIAEAGIPEGVVNLVNGIGPNAGRALVAHPDIAKVSFTGSTEVGRAIARDLAGTFKPLTLELGGKAAQILLADADIPRAIDGLLLGLFANQGQTCAAGSRILVHASIADTVAERLAAATNAIRVGHPQDPEAQMGPLINANHKARVDDYVKKGRGEGARMIAGGRAVPENGFFVCPTLFVHPDAGSTLAQEEIFGPVGVIIPFSDDDKAVQIANSTRYGLSTSLWTQDVSKAHTLARKIDVGSVAINCWSPLDARLAWGGHKDSGIGHDLSRTAVTSYLREKTVTVSL</sequence>
<comment type="caution">
    <text evidence="6">The sequence shown here is derived from an EMBL/GenBank/DDBJ whole genome shotgun (WGS) entry which is preliminary data.</text>
</comment>
<name>A0A2V4T7H6_9BURK</name>
<dbReference type="Gene3D" id="3.40.605.10">
    <property type="entry name" value="Aldehyde Dehydrogenase, Chain A, domain 1"/>
    <property type="match status" value="1"/>
</dbReference>
<feature type="active site" evidence="3">
    <location>
        <position position="254"/>
    </location>
</feature>
<dbReference type="InterPro" id="IPR016161">
    <property type="entry name" value="Ald_DH/histidinol_DH"/>
</dbReference>
<feature type="domain" description="Aldehyde dehydrogenase" evidence="5">
    <location>
        <begin position="18"/>
        <end position="477"/>
    </location>
</feature>
<dbReference type="PROSITE" id="PS00070">
    <property type="entry name" value="ALDEHYDE_DEHYDR_CYS"/>
    <property type="match status" value="1"/>
</dbReference>
<dbReference type="EMBL" id="QJSQ01000014">
    <property type="protein sequence ID" value="PYE21499.1"/>
    <property type="molecule type" value="Genomic_DNA"/>
</dbReference>
<evidence type="ECO:0000256" key="4">
    <source>
        <dbReference type="RuleBase" id="RU003345"/>
    </source>
</evidence>
<proteinExistence type="inferred from homology"/>
<dbReference type="PANTHER" id="PTHR11699">
    <property type="entry name" value="ALDEHYDE DEHYDROGENASE-RELATED"/>
    <property type="match status" value="1"/>
</dbReference>
<dbReference type="Pfam" id="PF00171">
    <property type="entry name" value="Aldedh"/>
    <property type="match status" value="1"/>
</dbReference>
<evidence type="ECO:0000256" key="3">
    <source>
        <dbReference type="PROSITE-ProRule" id="PRU10007"/>
    </source>
</evidence>
<evidence type="ECO:0000313" key="6">
    <source>
        <dbReference type="EMBL" id="PYE21499.1"/>
    </source>
</evidence>
<keyword evidence="2 4" id="KW-0560">Oxidoreductase</keyword>
<dbReference type="PROSITE" id="PS00687">
    <property type="entry name" value="ALDEHYDE_DEHYDR_GLU"/>
    <property type="match status" value="1"/>
</dbReference>
<evidence type="ECO:0000313" key="7">
    <source>
        <dbReference type="Proteomes" id="UP000247772"/>
    </source>
</evidence>
<dbReference type="Proteomes" id="UP000247772">
    <property type="component" value="Unassembled WGS sequence"/>
</dbReference>
<dbReference type="SUPFAM" id="SSF53720">
    <property type="entry name" value="ALDH-like"/>
    <property type="match status" value="1"/>
</dbReference>
<comment type="similarity">
    <text evidence="1 4">Belongs to the aldehyde dehydrogenase family.</text>
</comment>
<gene>
    <name evidence="6" type="ORF">C7410_114140</name>
</gene>
<dbReference type="Gene3D" id="3.40.309.10">
    <property type="entry name" value="Aldehyde Dehydrogenase, Chain A, domain 2"/>
    <property type="match status" value="1"/>
</dbReference>
<evidence type="ECO:0000256" key="2">
    <source>
        <dbReference type="ARBA" id="ARBA00023002"/>
    </source>
</evidence>
<protein>
    <submittedName>
        <fullName evidence="6">Succinate-semialdehyde dehydrogenase/glutarate-semialdehyde dehydrogenase</fullName>
    </submittedName>
</protein>
<dbReference type="FunFam" id="3.40.309.10:FF:000012">
    <property type="entry name" value="Betaine aldehyde dehydrogenase"/>
    <property type="match status" value="1"/>
</dbReference>
<dbReference type="InterPro" id="IPR016162">
    <property type="entry name" value="Ald_DH_N"/>
</dbReference>
<dbReference type="GO" id="GO:0016620">
    <property type="term" value="F:oxidoreductase activity, acting on the aldehyde or oxo group of donors, NAD or NADP as acceptor"/>
    <property type="evidence" value="ECO:0007669"/>
    <property type="project" value="InterPro"/>
</dbReference>
<dbReference type="InterPro" id="IPR029510">
    <property type="entry name" value="Ald_DH_CS_GLU"/>
</dbReference>
<dbReference type="InterPro" id="IPR016163">
    <property type="entry name" value="Ald_DH_C"/>
</dbReference>
<evidence type="ECO:0000256" key="1">
    <source>
        <dbReference type="ARBA" id="ARBA00009986"/>
    </source>
</evidence>
<dbReference type="InterPro" id="IPR015590">
    <property type="entry name" value="Aldehyde_DH_dom"/>
</dbReference>